<dbReference type="InterPro" id="IPR012296">
    <property type="entry name" value="Nuclease_put_TT1808"/>
</dbReference>
<dbReference type="Proteomes" id="UP000738376">
    <property type="component" value="Unassembled WGS sequence"/>
</dbReference>
<dbReference type="GO" id="GO:0004519">
    <property type="term" value="F:endonuclease activity"/>
    <property type="evidence" value="ECO:0007669"/>
    <property type="project" value="UniProtKB-KW"/>
</dbReference>
<dbReference type="EMBL" id="JAAVJL010000001">
    <property type="protein sequence ID" value="NMF58794.1"/>
    <property type="molecule type" value="Genomic_DNA"/>
</dbReference>
<keyword evidence="2" id="KW-0378">Hydrolase</keyword>
<keyword evidence="3" id="KW-1185">Reference proteome</keyword>
<dbReference type="PANTHER" id="PTHR35400:SF1">
    <property type="entry name" value="SLR1083 PROTEIN"/>
    <property type="match status" value="1"/>
</dbReference>
<proteinExistence type="predicted"/>
<dbReference type="InterPro" id="IPR011335">
    <property type="entry name" value="Restrct_endonuc-II-like"/>
</dbReference>
<protein>
    <submittedName>
        <fullName evidence="2">Uma2 family endonuclease</fullName>
    </submittedName>
</protein>
<keyword evidence="2" id="KW-0540">Nuclease</keyword>
<dbReference type="Gene3D" id="3.90.1570.10">
    <property type="entry name" value="tt1808, chain A"/>
    <property type="match status" value="1"/>
</dbReference>
<keyword evidence="2" id="KW-0255">Endonuclease</keyword>
<name>A0ABX1LVG9_9CYAN</name>
<gene>
    <name evidence="2" type="ORF">HC246_12365</name>
</gene>
<evidence type="ECO:0000313" key="2">
    <source>
        <dbReference type="EMBL" id="NMF58794.1"/>
    </source>
</evidence>
<dbReference type="SUPFAM" id="SSF52980">
    <property type="entry name" value="Restriction endonuclease-like"/>
    <property type="match status" value="1"/>
</dbReference>
<sequence length="192" mass="21900">MTVQLLTDSPITSKFKFTTQQYHLMHEAGVFNEGDRLELINGEIKTMSPIGRKHVACIIRLDKLIQKKLGDRVMVSTQNSICLDDNSQPQPDLAILKPRDDFYEAGLPTPEDILLIIEVADSSIDYDRHEKAPLYASVGIPEMWLFDVNKKAIEGYSQPSALGYKHIHRYDEGDTLAMRAFPDITFNWNELF</sequence>
<dbReference type="Pfam" id="PF05685">
    <property type="entry name" value="Uma2"/>
    <property type="match status" value="1"/>
</dbReference>
<comment type="caution">
    <text evidence="2">The sequence shown here is derived from an EMBL/GenBank/DDBJ whole genome shotgun (WGS) entry which is preliminary data.</text>
</comment>
<dbReference type="RefSeq" id="WP_169363648.1">
    <property type="nucleotide sequence ID" value="NZ_JAAVJL010000001.1"/>
</dbReference>
<organism evidence="2 3">
    <name type="scientific">Pseudanabaena yagii GIHE-NHR1</name>
    <dbReference type="NCBI Taxonomy" id="2722753"/>
    <lineage>
        <taxon>Bacteria</taxon>
        <taxon>Bacillati</taxon>
        <taxon>Cyanobacteriota</taxon>
        <taxon>Cyanophyceae</taxon>
        <taxon>Pseudanabaenales</taxon>
        <taxon>Pseudanabaenaceae</taxon>
        <taxon>Pseudanabaena</taxon>
        <taxon>Pseudanabaena yagii</taxon>
    </lineage>
</organism>
<reference evidence="2 3" key="1">
    <citation type="submission" date="2020-03" db="EMBL/GenBank/DDBJ databases">
        <title>Draft Genome Sequence of 2-Methylisoborneol Producing Pseudanabaena yagii Strain GIHE-NHR1 Isolated from North Han River in South Korea.</title>
        <authorList>
            <person name="Jeong J."/>
        </authorList>
    </citation>
    <scope>NUCLEOTIDE SEQUENCE [LARGE SCALE GENOMIC DNA]</scope>
    <source>
        <strain evidence="2 3">GIHE-NHR1</strain>
    </source>
</reference>
<dbReference type="CDD" id="cd06260">
    <property type="entry name" value="DUF820-like"/>
    <property type="match status" value="1"/>
</dbReference>
<evidence type="ECO:0000313" key="3">
    <source>
        <dbReference type="Proteomes" id="UP000738376"/>
    </source>
</evidence>
<feature type="domain" description="Putative restriction endonuclease" evidence="1">
    <location>
        <begin position="20"/>
        <end position="187"/>
    </location>
</feature>
<accession>A0ABX1LVG9</accession>
<dbReference type="InterPro" id="IPR008538">
    <property type="entry name" value="Uma2"/>
</dbReference>
<dbReference type="PANTHER" id="PTHR35400">
    <property type="entry name" value="SLR1083 PROTEIN"/>
    <property type="match status" value="1"/>
</dbReference>
<evidence type="ECO:0000259" key="1">
    <source>
        <dbReference type="Pfam" id="PF05685"/>
    </source>
</evidence>